<keyword evidence="3" id="KW-1185">Reference proteome</keyword>
<sequence>MPNRAPLSAEEVLRLSRTRKKIKAVVARRDDRARRERPSAESILVGRTGDRSKLPENTGGSVEGRILTFKDIIQIIREDLYMPSLTISDDDLKLLFRTLLDSSRYQRPPPSVDKSGKMRRPPQAILVEEFVRFITREGLELKVVDRNNELVKSLRVRRIVKLAIQQYLKRTQLQGFEAGLREDDLTEERQLGDLFRKYDKEKRGDLSMVGFTRIIRKELQISNWDVNAERLQQMFQALEAGDEDVCTSPSKTVREELARRSTGIYDCEMVRSEIVDPLLNPSEVGSQAFEKKLNKKSSARQHPFEGAHDGSVELGLDPDRESEDPDERLVKIGVDVDVTRLKRSMSCGGYM</sequence>
<dbReference type="RefSeq" id="XP_002765324.1">
    <property type="nucleotide sequence ID" value="XM_002765278.1"/>
</dbReference>
<organism evidence="3">
    <name type="scientific">Perkinsus marinus (strain ATCC 50983 / TXsc)</name>
    <dbReference type="NCBI Taxonomy" id="423536"/>
    <lineage>
        <taxon>Eukaryota</taxon>
        <taxon>Sar</taxon>
        <taxon>Alveolata</taxon>
        <taxon>Perkinsozoa</taxon>
        <taxon>Perkinsea</taxon>
        <taxon>Perkinsida</taxon>
        <taxon>Perkinsidae</taxon>
        <taxon>Perkinsus</taxon>
    </lineage>
</organism>
<proteinExistence type="predicted"/>
<protein>
    <recommendedName>
        <fullName evidence="4">EF-hand domain-containing protein</fullName>
    </recommendedName>
</protein>
<feature type="compositionally biased region" description="Basic and acidic residues" evidence="1">
    <location>
        <begin position="302"/>
        <end position="311"/>
    </location>
</feature>
<dbReference type="GeneID" id="9040468"/>
<evidence type="ECO:0008006" key="4">
    <source>
        <dbReference type="Google" id="ProtNLM"/>
    </source>
</evidence>
<feature type="region of interest" description="Disordered" evidence="1">
    <location>
        <begin position="27"/>
        <end position="58"/>
    </location>
</feature>
<dbReference type="Proteomes" id="UP000007800">
    <property type="component" value="Unassembled WGS sequence"/>
</dbReference>
<dbReference type="AlphaFoldDB" id="C5LZ32"/>
<evidence type="ECO:0000313" key="2">
    <source>
        <dbReference type="EMBL" id="EEQ98041.1"/>
    </source>
</evidence>
<name>C5LZ32_PERM5</name>
<gene>
    <name evidence="2" type="ORF">Pmar_PMAR016119</name>
</gene>
<evidence type="ECO:0000256" key="1">
    <source>
        <dbReference type="SAM" id="MobiDB-lite"/>
    </source>
</evidence>
<accession>C5LZ32</accession>
<dbReference type="EMBL" id="GG686838">
    <property type="protein sequence ID" value="EEQ98041.1"/>
    <property type="molecule type" value="Genomic_DNA"/>
</dbReference>
<dbReference type="OrthoDB" id="26525at2759"/>
<dbReference type="InParanoid" id="C5LZ32"/>
<evidence type="ECO:0000313" key="3">
    <source>
        <dbReference type="Proteomes" id="UP000007800"/>
    </source>
</evidence>
<reference evidence="2 3" key="1">
    <citation type="submission" date="2008-07" db="EMBL/GenBank/DDBJ databases">
        <authorList>
            <person name="El-Sayed N."/>
            <person name="Caler E."/>
            <person name="Inman J."/>
            <person name="Amedeo P."/>
            <person name="Hass B."/>
            <person name="Wortman J."/>
        </authorList>
    </citation>
    <scope>NUCLEOTIDE SEQUENCE [LARGE SCALE GENOMIC DNA]</scope>
    <source>
        <strain evidence="3">ATCC 50983 / TXsc</strain>
    </source>
</reference>
<feature type="compositionally biased region" description="Basic and acidic residues" evidence="1">
    <location>
        <begin position="27"/>
        <end position="39"/>
    </location>
</feature>
<feature type="region of interest" description="Disordered" evidence="1">
    <location>
        <begin position="289"/>
        <end position="327"/>
    </location>
</feature>